<reference evidence="1 2" key="1">
    <citation type="journal article" date="2018" name="Nat. Biotechnol.">
        <title>A standardized bacterial taxonomy based on genome phylogeny substantially revises the tree of life.</title>
        <authorList>
            <person name="Parks D.H."/>
            <person name="Chuvochina M."/>
            <person name="Waite D.W."/>
            <person name="Rinke C."/>
            <person name="Skarshewski A."/>
            <person name="Chaumeil P.A."/>
            <person name="Hugenholtz P."/>
        </authorList>
    </citation>
    <scope>NUCLEOTIDE SEQUENCE [LARGE SCALE GENOMIC DNA]</scope>
    <source>
        <strain evidence="1">UBA8739</strain>
    </source>
</reference>
<dbReference type="AlphaFoldDB" id="A0A3B9IL35"/>
<dbReference type="SUPFAM" id="SSF55073">
    <property type="entry name" value="Nucleotide cyclase"/>
    <property type="match status" value="1"/>
</dbReference>
<comment type="caution">
    <text evidence="1">The sequence shown here is derived from an EMBL/GenBank/DDBJ whole genome shotgun (WGS) entry which is preliminary data.</text>
</comment>
<evidence type="ECO:0000313" key="1">
    <source>
        <dbReference type="EMBL" id="HAE48571.1"/>
    </source>
</evidence>
<dbReference type="EMBL" id="DMAI01000223">
    <property type="protein sequence ID" value="HAE48571.1"/>
    <property type="molecule type" value="Genomic_DNA"/>
</dbReference>
<name>A0A3B9IL35_9PROT</name>
<organism evidence="1 2">
    <name type="scientific">Tistrella mobilis</name>
    <dbReference type="NCBI Taxonomy" id="171437"/>
    <lineage>
        <taxon>Bacteria</taxon>
        <taxon>Pseudomonadati</taxon>
        <taxon>Pseudomonadota</taxon>
        <taxon>Alphaproteobacteria</taxon>
        <taxon>Geminicoccales</taxon>
        <taxon>Geminicoccaceae</taxon>
        <taxon>Tistrella</taxon>
    </lineage>
</organism>
<gene>
    <name evidence="1" type="ORF">DCK97_14220</name>
</gene>
<evidence type="ECO:0000313" key="2">
    <source>
        <dbReference type="Proteomes" id="UP000257706"/>
    </source>
</evidence>
<sequence length="117" mass="12331">MAAAIRILSVLGQWGRERGEKVTCGIILSTGPVIYGLAAALPGDPRQEVVIVGPPVEDVLRLDGHALLKQADIVCTAAVWERIGRVGGLPVDHLDIRRQADPAGGDLVAVSMTGYQL</sequence>
<dbReference type="Gene3D" id="3.30.70.1230">
    <property type="entry name" value="Nucleotide cyclase"/>
    <property type="match status" value="1"/>
</dbReference>
<accession>A0A3B9IL35</accession>
<dbReference type="Proteomes" id="UP000257706">
    <property type="component" value="Unassembled WGS sequence"/>
</dbReference>
<dbReference type="InterPro" id="IPR029787">
    <property type="entry name" value="Nucleotide_cyclase"/>
</dbReference>
<protein>
    <submittedName>
        <fullName evidence="1">Uncharacterized protein</fullName>
    </submittedName>
</protein>
<proteinExistence type="predicted"/>